<evidence type="ECO:0000259" key="1">
    <source>
        <dbReference type="PROSITE" id="PS50076"/>
    </source>
</evidence>
<dbReference type="PRINTS" id="PR00625">
    <property type="entry name" value="JDOMAIN"/>
</dbReference>
<dbReference type="InterPro" id="IPR036869">
    <property type="entry name" value="J_dom_sf"/>
</dbReference>
<dbReference type="Gene3D" id="1.10.287.110">
    <property type="entry name" value="DnaJ domain"/>
    <property type="match status" value="1"/>
</dbReference>
<gene>
    <name evidence="2" type="ORF">Cgig2_027879</name>
</gene>
<dbReference type="CDD" id="cd06257">
    <property type="entry name" value="DnaJ"/>
    <property type="match status" value="1"/>
</dbReference>
<name>A0A9Q1QKA1_9CARY</name>
<dbReference type="SUPFAM" id="SSF46565">
    <property type="entry name" value="Chaperone J-domain"/>
    <property type="match status" value="1"/>
</dbReference>
<dbReference type="Proteomes" id="UP001153076">
    <property type="component" value="Unassembled WGS sequence"/>
</dbReference>
<proteinExistence type="predicted"/>
<keyword evidence="3" id="KW-1185">Reference proteome</keyword>
<dbReference type="PROSITE" id="PS50076">
    <property type="entry name" value="DNAJ_2"/>
    <property type="match status" value="1"/>
</dbReference>
<dbReference type="PANTHER" id="PTHR45181">
    <property type="entry name" value="HEAT SHOCK PROTEIN DNAJ WITH TETRATRICOPEPTIDE REPEAT-CONTAINING PROTEIN"/>
    <property type="match status" value="1"/>
</dbReference>
<dbReference type="OrthoDB" id="10250354at2759"/>
<organism evidence="2 3">
    <name type="scientific">Carnegiea gigantea</name>
    <dbReference type="NCBI Taxonomy" id="171969"/>
    <lineage>
        <taxon>Eukaryota</taxon>
        <taxon>Viridiplantae</taxon>
        <taxon>Streptophyta</taxon>
        <taxon>Embryophyta</taxon>
        <taxon>Tracheophyta</taxon>
        <taxon>Spermatophyta</taxon>
        <taxon>Magnoliopsida</taxon>
        <taxon>eudicotyledons</taxon>
        <taxon>Gunneridae</taxon>
        <taxon>Pentapetalae</taxon>
        <taxon>Caryophyllales</taxon>
        <taxon>Cactineae</taxon>
        <taxon>Cactaceae</taxon>
        <taxon>Cactoideae</taxon>
        <taxon>Echinocereeae</taxon>
        <taxon>Carnegiea</taxon>
    </lineage>
</organism>
<feature type="domain" description="J" evidence="1">
    <location>
        <begin position="59"/>
        <end position="121"/>
    </location>
</feature>
<dbReference type="EMBL" id="JAKOGI010000070">
    <property type="protein sequence ID" value="KAJ8445798.1"/>
    <property type="molecule type" value="Genomic_DNA"/>
</dbReference>
<dbReference type="Pfam" id="PF00226">
    <property type="entry name" value="DnaJ"/>
    <property type="match status" value="1"/>
</dbReference>
<reference evidence="2" key="1">
    <citation type="submission" date="2022-04" db="EMBL/GenBank/DDBJ databases">
        <title>Carnegiea gigantea Genome sequencing and assembly v2.</title>
        <authorList>
            <person name="Copetti D."/>
            <person name="Sanderson M.J."/>
            <person name="Burquez A."/>
            <person name="Wojciechowski M.F."/>
        </authorList>
    </citation>
    <scope>NUCLEOTIDE SEQUENCE</scope>
    <source>
        <strain evidence="2">SGP5-SGP5p</strain>
        <tissue evidence="2">Aerial part</tissue>
    </source>
</reference>
<protein>
    <recommendedName>
        <fullName evidence="1">J domain-containing protein</fullName>
    </recommendedName>
</protein>
<dbReference type="AlphaFoldDB" id="A0A9Q1QKA1"/>
<dbReference type="InterPro" id="IPR001623">
    <property type="entry name" value="DnaJ_domain"/>
</dbReference>
<sequence length="208" mass="23392">MVRDYKQAAADLQRLVCLLEKQCQQKSKESGSGNEKELRQVQQRLSMMEEEAKKEVPVDLYLILGIKKSNPASEIKKAYRKAGLRHHPAKREEYDLAEDMRKVLKESNNVRCTSGGYSDYFYRPTRLKGAAIGDIGRTLAGLTTAHTDDGEAFGEAYWFNVFGHWPLAGSHHQSKLLATSFSPNTFNCSMSNNYHLEAIGITMAPVMS</sequence>
<dbReference type="PANTHER" id="PTHR45181:SF8">
    <property type="entry name" value="HEAT SHOCK PROTEIN DNAJ WITH TETRATRICOPEPTIDE REPEAT-CONTAINING PROTEIN"/>
    <property type="match status" value="1"/>
</dbReference>
<evidence type="ECO:0000313" key="2">
    <source>
        <dbReference type="EMBL" id="KAJ8445798.1"/>
    </source>
</evidence>
<accession>A0A9Q1QKA1</accession>
<comment type="caution">
    <text evidence="2">The sequence shown here is derived from an EMBL/GenBank/DDBJ whole genome shotgun (WGS) entry which is preliminary data.</text>
</comment>
<evidence type="ECO:0000313" key="3">
    <source>
        <dbReference type="Proteomes" id="UP001153076"/>
    </source>
</evidence>